<proteinExistence type="inferred from homology"/>
<evidence type="ECO:0000256" key="15">
    <source>
        <dbReference type="ARBA" id="ARBA00025729"/>
    </source>
</evidence>
<keyword evidence="11" id="KW-0411">Iron-sulfur</keyword>
<dbReference type="SUPFAM" id="SSF50022">
    <property type="entry name" value="ISP domain"/>
    <property type="match status" value="1"/>
</dbReference>
<dbReference type="RefSeq" id="WP_344743244.1">
    <property type="nucleotide sequence ID" value="NZ_BAAAWW010000019.1"/>
</dbReference>
<keyword evidence="8" id="KW-1133">Transmembrane helix</keyword>
<evidence type="ECO:0000256" key="21">
    <source>
        <dbReference type="SAM" id="MobiDB-lite"/>
    </source>
</evidence>
<dbReference type="InterPro" id="IPR050584">
    <property type="entry name" value="Cholesterol_7-desaturase"/>
</dbReference>
<dbReference type="InterPro" id="IPR017941">
    <property type="entry name" value="Rieske_2Fe-2S"/>
</dbReference>
<keyword evidence="5" id="KW-0001">2Fe-2S</keyword>
<comment type="pathway">
    <text evidence="3">Hormone biosynthesis.</text>
</comment>
<evidence type="ECO:0000256" key="3">
    <source>
        <dbReference type="ARBA" id="ARBA00004972"/>
    </source>
</evidence>
<dbReference type="PANTHER" id="PTHR21266">
    <property type="entry name" value="IRON-SULFUR DOMAIN CONTAINING PROTEIN"/>
    <property type="match status" value="1"/>
</dbReference>
<feature type="region of interest" description="Disordered" evidence="21">
    <location>
        <begin position="313"/>
        <end position="336"/>
    </location>
</feature>
<keyword evidence="13" id="KW-0443">Lipid metabolism</keyword>
<comment type="catalytic activity">
    <reaction evidence="19">
        <text>cholesterol + NADH + O2 + H(+) = 7-dehydrocholesterol + NAD(+) + 2 H2O</text>
        <dbReference type="Rhea" id="RHEA:51644"/>
        <dbReference type="ChEBI" id="CHEBI:15377"/>
        <dbReference type="ChEBI" id="CHEBI:15378"/>
        <dbReference type="ChEBI" id="CHEBI:15379"/>
        <dbReference type="ChEBI" id="CHEBI:16113"/>
        <dbReference type="ChEBI" id="CHEBI:17759"/>
        <dbReference type="ChEBI" id="CHEBI:57540"/>
        <dbReference type="ChEBI" id="CHEBI:57945"/>
        <dbReference type="EC" id="1.14.19.21"/>
    </reaction>
    <physiologicalReaction direction="left-to-right" evidence="19">
        <dbReference type="Rhea" id="RHEA:51645"/>
    </physiologicalReaction>
</comment>
<keyword evidence="10" id="KW-0408">Iron</keyword>
<evidence type="ECO:0000256" key="13">
    <source>
        <dbReference type="ARBA" id="ARBA00023221"/>
    </source>
</evidence>
<dbReference type="Gene3D" id="3.90.380.10">
    <property type="entry name" value="Naphthalene 1,2-dioxygenase Alpha Subunit, Chain A, domain 1"/>
    <property type="match status" value="1"/>
</dbReference>
<evidence type="ECO:0000256" key="6">
    <source>
        <dbReference type="ARBA" id="ARBA00022723"/>
    </source>
</evidence>
<evidence type="ECO:0000256" key="12">
    <source>
        <dbReference type="ARBA" id="ARBA00023136"/>
    </source>
</evidence>
<dbReference type="SUPFAM" id="SSF55961">
    <property type="entry name" value="Bet v1-like"/>
    <property type="match status" value="1"/>
</dbReference>
<dbReference type="InterPro" id="IPR045605">
    <property type="entry name" value="KshA-like_C"/>
</dbReference>
<comment type="pathway">
    <text evidence="14">Steroid hormone biosynthesis; dafachronic acid biosynthesis.</text>
</comment>
<evidence type="ECO:0000256" key="16">
    <source>
        <dbReference type="ARBA" id="ARBA00026095"/>
    </source>
</evidence>
<keyword evidence="6" id="KW-0479">Metal-binding</keyword>
<evidence type="ECO:0000256" key="17">
    <source>
        <dbReference type="ARBA" id="ARBA00030944"/>
    </source>
</evidence>
<evidence type="ECO:0000256" key="5">
    <source>
        <dbReference type="ARBA" id="ARBA00022714"/>
    </source>
</evidence>
<feature type="domain" description="Rieske" evidence="22">
    <location>
        <begin position="17"/>
        <end position="108"/>
    </location>
</feature>
<dbReference type="EC" id="1.14.19.21" evidence="16"/>
<evidence type="ECO:0000259" key="22">
    <source>
        <dbReference type="PROSITE" id="PS51296"/>
    </source>
</evidence>
<evidence type="ECO:0000256" key="8">
    <source>
        <dbReference type="ARBA" id="ARBA00022989"/>
    </source>
</evidence>
<dbReference type="InterPro" id="IPR036922">
    <property type="entry name" value="Rieske_2Fe-2S_sf"/>
</dbReference>
<dbReference type="PANTHER" id="PTHR21266:SF32">
    <property type="entry name" value="CHOLESTEROL 7-DESATURASE NVD"/>
    <property type="match status" value="1"/>
</dbReference>
<accession>A0ABV5TAB7</accession>
<evidence type="ECO:0000256" key="9">
    <source>
        <dbReference type="ARBA" id="ARBA00023002"/>
    </source>
</evidence>
<evidence type="ECO:0000256" key="19">
    <source>
        <dbReference type="ARBA" id="ARBA00047853"/>
    </source>
</evidence>
<dbReference type="Pfam" id="PF19298">
    <property type="entry name" value="KshA_C"/>
    <property type="match status" value="1"/>
</dbReference>
<evidence type="ECO:0000313" key="23">
    <source>
        <dbReference type="EMBL" id="MFB9676018.1"/>
    </source>
</evidence>
<keyword evidence="24" id="KW-1185">Reference proteome</keyword>
<comment type="caution">
    <text evidence="23">The sequence shown here is derived from an EMBL/GenBank/DDBJ whole genome shotgun (WGS) entry which is preliminary data.</text>
</comment>
<keyword evidence="9" id="KW-0560">Oxidoreductase</keyword>
<evidence type="ECO:0000256" key="11">
    <source>
        <dbReference type="ARBA" id="ARBA00023014"/>
    </source>
</evidence>
<protein>
    <recommendedName>
        <fullName evidence="16">cholesterol 7-desaturase</fullName>
        <ecNumber evidence="16">1.14.19.21</ecNumber>
    </recommendedName>
    <alternativeName>
        <fullName evidence="17">Rieske-type oxygenase</fullName>
    </alternativeName>
</protein>
<comment type="catalytic activity">
    <reaction evidence="20">
        <text>cholesterol + NADPH + O2 + H(+) = 7-dehydrocholesterol + NADP(+) + 2 H2O</text>
        <dbReference type="Rhea" id="RHEA:45024"/>
        <dbReference type="ChEBI" id="CHEBI:15377"/>
        <dbReference type="ChEBI" id="CHEBI:15378"/>
        <dbReference type="ChEBI" id="CHEBI:15379"/>
        <dbReference type="ChEBI" id="CHEBI:16113"/>
        <dbReference type="ChEBI" id="CHEBI:17759"/>
        <dbReference type="ChEBI" id="CHEBI:57783"/>
        <dbReference type="ChEBI" id="CHEBI:58349"/>
        <dbReference type="EC" id="1.14.19.21"/>
    </reaction>
    <physiologicalReaction direction="left-to-right" evidence="20">
        <dbReference type="Rhea" id="RHEA:45025"/>
    </physiologicalReaction>
</comment>
<keyword evidence="4" id="KW-0812">Transmembrane</keyword>
<evidence type="ECO:0000256" key="1">
    <source>
        <dbReference type="ARBA" id="ARBA00001962"/>
    </source>
</evidence>
<comment type="cofactor">
    <cofactor evidence="1">
        <name>Fe cation</name>
        <dbReference type="ChEBI" id="CHEBI:24875"/>
    </cofactor>
</comment>
<organism evidence="23 24">
    <name type="scientific">Streptosporangium vulgare</name>
    <dbReference type="NCBI Taxonomy" id="46190"/>
    <lineage>
        <taxon>Bacteria</taxon>
        <taxon>Bacillati</taxon>
        <taxon>Actinomycetota</taxon>
        <taxon>Actinomycetes</taxon>
        <taxon>Streptosporangiales</taxon>
        <taxon>Streptosporangiaceae</taxon>
        <taxon>Streptosporangium</taxon>
    </lineage>
</organism>
<reference evidence="23 24" key="1">
    <citation type="submission" date="2024-09" db="EMBL/GenBank/DDBJ databases">
        <authorList>
            <person name="Sun Q."/>
            <person name="Mori K."/>
        </authorList>
    </citation>
    <scope>NUCLEOTIDE SEQUENCE [LARGE SCALE GENOMIC DNA]</scope>
    <source>
        <strain evidence="23 24">JCM 3028</strain>
    </source>
</reference>
<dbReference type="Proteomes" id="UP001589610">
    <property type="component" value="Unassembled WGS sequence"/>
</dbReference>
<evidence type="ECO:0000256" key="14">
    <source>
        <dbReference type="ARBA" id="ARBA00025712"/>
    </source>
</evidence>
<dbReference type="EMBL" id="JBHMBS010000004">
    <property type="protein sequence ID" value="MFB9676018.1"/>
    <property type="molecule type" value="Genomic_DNA"/>
</dbReference>
<keyword evidence="7" id="KW-0442">Lipid degradation</keyword>
<dbReference type="PROSITE" id="PS51296">
    <property type="entry name" value="RIESKE"/>
    <property type="match status" value="1"/>
</dbReference>
<comment type="subunit">
    <text evidence="18">Homotrimer. The two-component system 3-ketosteroid-9-alpha-monooxygenase is composed of an oxygenase component KshA and a reductase component KshB.</text>
</comment>
<comment type="subcellular location">
    <subcellularLocation>
        <location evidence="2">Membrane</location>
    </subcellularLocation>
</comment>
<evidence type="ECO:0000256" key="4">
    <source>
        <dbReference type="ARBA" id="ARBA00022692"/>
    </source>
</evidence>
<dbReference type="Gene3D" id="2.102.10.10">
    <property type="entry name" value="Rieske [2Fe-2S] iron-sulphur domain"/>
    <property type="match status" value="1"/>
</dbReference>
<evidence type="ECO:0000256" key="2">
    <source>
        <dbReference type="ARBA" id="ARBA00004370"/>
    </source>
</evidence>
<gene>
    <name evidence="23" type="ORF">ACFFRH_11005</name>
</gene>
<evidence type="ECO:0000313" key="24">
    <source>
        <dbReference type="Proteomes" id="UP001589610"/>
    </source>
</evidence>
<keyword evidence="13" id="KW-0753">Steroid metabolism</keyword>
<evidence type="ECO:0000256" key="10">
    <source>
        <dbReference type="ARBA" id="ARBA00023004"/>
    </source>
</evidence>
<evidence type="ECO:0000256" key="7">
    <source>
        <dbReference type="ARBA" id="ARBA00022963"/>
    </source>
</evidence>
<comment type="similarity">
    <text evidence="15">Belongs to the cholesterol 7-desaturase family.</text>
</comment>
<evidence type="ECO:0000256" key="18">
    <source>
        <dbReference type="ARBA" id="ARBA00046982"/>
    </source>
</evidence>
<name>A0ABV5TAB7_9ACTN</name>
<evidence type="ECO:0000256" key="20">
    <source>
        <dbReference type="ARBA" id="ARBA00049548"/>
    </source>
</evidence>
<dbReference type="Pfam" id="PF00355">
    <property type="entry name" value="Rieske"/>
    <property type="match status" value="1"/>
</dbReference>
<sequence>MRHPEHLEHSTAPHSGWYLPAFTSELETEVTPLEIGTRRLVAVRDETGIRVFDADCPHRGAHLGYGGRLSGGCLVCPFHGRRIALGEATGRLSVREHHVIVSGEAVFVRLSDGPDDDRGLTRALKELETTHPLTAAVVRPLAADPALVVENAFDIDHFTEVHKVPRLRGMAHRDGDEGELVIEGEFVMGAKPGNTSGSQVTRARFLARAYSPGVVVTRFGPPGWEQVIVTAAVPYERGGCVARVAIGVRPEQRGELPLLIHGSERALEEDAVIWERLNPRAVPRFDSRDVAVVAYREFCATFGEPVAGEPVAGEPALGKPVAGEPALGKPALRESA</sequence>
<keyword evidence="12" id="KW-0472">Membrane</keyword>